<gene>
    <name evidence="2" type="ORF">EOI86_12245</name>
</gene>
<dbReference type="OrthoDB" id="7427781at2"/>
<dbReference type="CDD" id="cd06127">
    <property type="entry name" value="DEDDh"/>
    <property type="match status" value="1"/>
</dbReference>
<dbReference type="GO" id="GO:0003676">
    <property type="term" value="F:nucleic acid binding"/>
    <property type="evidence" value="ECO:0007669"/>
    <property type="project" value="InterPro"/>
</dbReference>
<dbReference type="PANTHER" id="PTHR30231">
    <property type="entry name" value="DNA POLYMERASE III SUBUNIT EPSILON"/>
    <property type="match status" value="1"/>
</dbReference>
<dbReference type="GO" id="GO:0005829">
    <property type="term" value="C:cytosol"/>
    <property type="evidence" value="ECO:0007669"/>
    <property type="project" value="TreeGrafter"/>
</dbReference>
<dbReference type="InterPro" id="IPR012337">
    <property type="entry name" value="RNaseH-like_sf"/>
</dbReference>
<dbReference type="NCBIfam" id="NF006615">
    <property type="entry name" value="PRK09182.1"/>
    <property type="match status" value="1"/>
</dbReference>
<evidence type="ECO:0000259" key="1">
    <source>
        <dbReference type="SMART" id="SM00479"/>
    </source>
</evidence>
<dbReference type="Pfam" id="PF00929">
    <property type="entry name" value="RNase_T"/>
    <property type="match status" value="1"/>
</dbReference>
<dbReference type="PANTHER" id="PTHR30231:SF37">
    <property type="entry name" value="EXODEOXYRIBONUCLEASE 10"/>
    <property type="match status" value="1"/>
</dbReference>
<dbReference type="SUPFAM" id="SSF53098">
    <property type="entry name" value="Ribonuclease H-like"/>
    <property type="match status" value="1"/>
</dbReference>
<protein>
    <recommendedName>
        <fullName evidence="1">Exonuclease domain-containing protein</fullName>
    </recommendedName>
</protein>
<accession>A0A437QNH7</accession>
<dbReference type="InterPro" id="IPR036397">
    <property type="entry name" value="RNaseH_sf"/>
</dbReference>
<evidence type="ECO:0000313" key="3">
    <source>
        <dbReference type="Proteomes" id="UP000287447"/>
    </source>
</evidence>
<feature type="domain" description="Exonuclease" evidence="1">
    <location>
        <begin position="42"/>
        <end position="210"/>
    </location>
</feature>
<dbReference type="InterPro" id="IPR013520">
    <property type="entry name" value="Ribonucl_H"/>
</dbReference>
<dbReference type="EMBL" id="SADE01000002">
    <property type="protein sequence ID" value="RVU36010.1"/>
    <property type="molecule type" value="Genomic_DNA"/>
</dbReference>
<dbReference type="Proteomes" id="UP000287447">
    <property type="component" value="Unassembled WGS sequence"/>
</dbReference>
<dbReference type="SMART" id="SM00479">
    <property type="entry name" value="EXOIII"/>
    <property type="match status" value="1"/>
</dbReference>
<reference evidence="3" key="1">
    <citation type="submission" date="2019-01" db="EMBL/GenBank/DDBJ databases">
        <title>Gri0909 isolated from a small marine red alga.</title>
        <authorList>
            <person name="Kim J."/>
            <person name="Jeong S.E."/>
            <person name="Jeon C.O."/>
        </authorList>
    </citation>
    <scope>NUCLEOTIDE SEQUENCE [LARGE SCALE GENOMIC DNA]</scope>
    <source>
        <strain evidence="3">Gri0909</strain>
    </source>
</reference>
<proteinExistence type="predicted"/>
<dbReference type="GO" id="GO:0045004">
    <property type="term" value="P:DNA replication proofreading"/>
    <property type="evidence" value="ECO:0007669"/>
    <property type="project" value="TreeGrafter"/>
</dbReference>
<sequence length="295" mass="32627">MNIEAAAALLETDPDYRVLRRLDVGLIPVTPPENQGGGTVRRAVFLDTETTGTDVLRDEVIELAMVAFDYDPTSGAVHKVYEAEAFNRFRDPGRPIPPDATRVNNITDEMVAGKTISDADVESFLDGVGLVIAHSASFDRPMVEKTWGIFQGLNWACSIEDMDWKNRGFGSNSLEYLLMKQGFFFEGHRAKIDCLAGIALLASTLPTGEPALAALLASARKERTLVHAVNSPFETKDILRARGYRWDPGDRVWWTLTEDLEGEQAWLSDHVYGGSLPSMPLTPVRANNRFSQRVG</sequence>
<evidence type="ECO:0000313" key="2">
    <source>
        <dbReference type="EMBL" id="RVU36010.1"/>
    </source>
</evidence>
<dbReference type="Gene3D" id="3.30.420.10">
    <property type="entry name" value="Ribonuclease H-like superfamily/Ribonuclease H"/>
    <property type="match status" value="1"/>
</dbReference>
<comment type="caution">
    <text evidence="2">The sequence shown here is derived from an EMBL/GenBank/DDBJ whole genome shotgun (WGS) entry which is preliminary data.</text>
</comment>
<name>A0A437QNH7_9PROT</name>
<dbReference type="GO" id="GO:0008408">
    <property type="term" value="F:3'-5' exonuclease activity"/>
    <property type="evidence" value="ECO:0007669"/>
    <property type="project" value="TreeGrafter"/>
</dbReference>
<keyword evidence="3" id="KW-1185">Reference proteome</keyword>
<dbReference type="AlphaFoldDB" id="A0A437QNH7"/>
<dbReference type="RefSeq" id="WP_127765487.1">
    <property type="nucleotide sequence ID" value="NZ_SADE01000002.1"/>
</dbReference>
<organism evidence="2 3">
    <name type="scientific">Hwanghaeella grinnelliae</name>
    <dbReference type="NCBI Taxonomy" id="2500179"/>
    <lineage>
        <taxon>Bacteria</taxon>
        <taxon>Pseudomonadati</taxon>
        <taxon>Pseudomonadota</taxon>
        <taxon>Alphaproteobacteria</taxon>
        <taxon>Rhodospirillales</taxon>
        <taxon>Rhodospirillaceae</taxon>
        <taxon>Hwanghaeella</taxon>
    </lineage>
</organism>